<feature type="domain" description="ATP-grasp" evidence="3">
    <location>
        <begin position="280"/>
        <end position="476"/>
    </location>
</feature>
<dbReference type="InterPro" id="IPR025839">
    <property type="entry name" value="RLAN_dom"/>
</dbReference>
<keyword evidence="2" id="KW-0067">ATP-binding</keyword>
<dbReference type="InterPro" id="IPR011761">
    <property type="entry name" value="ATP-grasp"/>
</dbReference>
<evidence type="ECO:0000256" key="2">
    <source>
        <dbReference type="PROSITE-ProRule" id="PRU00409"/>
    </source>
</evidence>
<dbReference type="PROSITE" id="PS50975">
    <property type="entry name" value="ATP_GRASP"/>
    <property type="match status" value="1"/>
</dbReference>
<dbReference type="InterPro" id="IPR013651">
    <property type="entry name" value="ATP-grasp_RimK-type"/>
</dbReference>
<gene>
    <name evidence="4" type="ORF">WAE96_18605</name>
</gene>
<protein>
    <submittedName>
        <fullName evidence="4">RimK family protein</fullName>
    </submittedName>
</protein>
<keyword evidence="1" id="KW-0464">Manganese</keyword>
<dbReference type="PANTHER" id="PTHR21621">
    <property type="entry name" value="RIBOSOMAL PROTEIN S6 MODIFICATION PROTEIN"/>
    <property type="match status" value="1"/>
</dbReference>
<evidence type="ECO:0000313" key="5">
    <source>
        <dbReference type="Proteomes" id="UP001382455"/>
    </source>
</evidence>
<dbReference type="PANTHER" id="PTHR21621:SF0">
    <property type="entry name" value="BETA-CITRYLGLUTAMATE SYNTHASE B-RELATED"/>
    <property type="match status" value="1"/>
</dbReference>
<evidence type="ECO:0000259" key="3">
    <source>
        <dbReference type="PROSITE" id="PS50975"/>
    </source>
</evidence>
<reference evidence="4 5" key="1">
    <citation type="submission" date="2023-12" db="EMBL/GenBank/DDBJ databases">
        <title>Friends and Foes: Symbiotic and Algicidal bacterial influence on Karenia brevis blooms.</title>
        <authorList>
            <person name="Fei C."/>
            <person name="Mohamed A.R."/>
            <person name="Booker A."/>
            <person name="Arshad M."/>
            <person name="Klass S."/>
            <person name="Ahn S."/>
            <person name="Gilbert P.M."/>
            <person name="Heil C.A."/>
            <person name="Martinez J.M."/>
            <person name="Amin S.A."/>
        </authorList>
    </citation>
    <scope>NUCLEOTIDE SEQUENCE [LARGE SCALE GENOMIC DNA]</scope>
    <source>
        <strain evidence="4 5">CE15</strain>
    </source>
</reference>
<proteinExistence type="predicted"/>
<organism evidence="4 5">
    <name type="scientific">Pseudoalteromonas spongiae</name>
    <dbReference type="NCBI Taxonomy" id="298657"/>
    <lineage>
        <taxon>Bacteria</taxon>
        <taxon>Pseudomonadati</taxon>
        <taxon>Pseudomonadota</taxon>
        <taxon>Gammaproteobacteria</taxon>
        <taxon>Alteromonadales</taxon>
        <taxon>Pseudoalteromonadaceae</taxon>
        <taxon>Pseudoalteromonas</taxon>
    </lineage>
</organism>
<dbReference type="RefSeq" id="WP_336436632.1">
    <property type="nucleotide sequence ID" value="NZ_JBAWKS010000002.1"/>
</dbReference>
<name>A0ABU8EY85_9GAMM</name>
<dbReference type="Pfam" id="PF08443">
    <property type="entry name" value="RimK"/>
    <property type="match status" value="1"/>
</dbReference>
<dbReference type="Proteomes" id="UP001382455">
    <property type="component" value="Unassembled WGS sequence"/>
</dbReference>
<evidence type="ECO:0000256" key="1">
    <source>
        <dbReference type="ARBA" id="ARBA00023211"/>
    </source>
</evidence>
<evidence type="ECO:0000313" key="4">
    <source>
        <dbReference type="EMBL" id="MEI4551695.1"/>
    </source>
</evidence>
<dbReference type="Pfam" id="PF14401">
    <property type="entry name" value="RLAN"/>
    <property type="match status" value="1"/>
</dbReference>
<keyword evidence="2" id="KW-0547">Nucleotide-binding</keyword>
<accession>A0ABU8EY85</accession>
<sequence>MVKTLIVVDDTQTTSHNDIKAIDFATYLKDYPKRDEPKTRVINLCESSRYLSQGYYCSLLAEARGHDVLPSVKTLNNLRAPAQTLVSRKYLDKTVCNDGETCSVLICFGRVQDEKMQKLAALVYQEFPVPVLRVAIKCGVEQLTLTIEMLSFSVLNDTEKEFFNSVVSELANTAWKKRQGIKKMRWDVAMLVNQHEASAPSNKGALSRFIKAGEKLGIAVHTVEASSGVNLAHYDGLFIRETTGIDHHTYRLAQNAEKLGLVVMDDPTSILRCCNKVFLHDAFNYQKVPSLKTHILADQSPDTIAMLESSFGYPLVLKMPEGSFSKGVFKVKTRDELKTRLAELFAESALVLAQEFMFTDYDWRIGVINGRALYACRYYMARNHWQIYNHKSKRNFSGAFDSLPTFEVPKAVLSSALKAAAVIGDGFYGIDIKEVDGKAFVLEVNDNPSIDHGVEDKYLGEELYMQIMSEFLRRLESRGK</sequence>
<dbReference type="Gene3D" id="3.30.470.20">
    <property type="entry name" value="ATP-grasp fold, B domain"/>
    <property type="match status" value="1"/>
</dbReference>
<dbReference type="Gene3D" id="3.30.1490.20">
    <property type="entry name" value="ATP-grasp fold, A domain"/>
    <property type="match status" value="1"/>
</dbReference>
<dbReference type="InterPro" id="IPR013815">
    <property type="entry name" value="ATP_grasp_subdomain_1"/>
</dbReference>
<keyword evidence="5" id="KW-1185">Reference proteome</keyword>
<dbReference type="SUPFAM" id="SSF56059">
    <property type="entry name" value="Glutathione synthetase ATP-binding domain-like"/>
    <property type="match status" value="1"/>
</dbReference>
<comment type="caution">
    <text evidence="4">The sequence shown here is derived from an EMBL/GenBank/DDBJ whole genome shotgun (WGS) entry which is preliminary data.</text>
</comment>
<dbReference type="EMBL" id="JBAWKS010000002">
    <property type="protein sequence ID" value="MEI4551695.1"/>
    <property type="molecule type" value="Genomic_DNA"/>
</dbReference>